<dbReference type="GO" id="GO:0016020">
    <property type="term" value="C:membrane"/>
    <property type="evidence" value="ECO:0007669"/>
    <property type="project" value="UniProtKB-SubCell"/>
</dbReference>
<keyword evidence="3" id="KW-1133">Transmembrane helix</keyword>
<sequence>MENTDGTSCLNRVGRRRVEDKMALLFMSIVLAFLICNFPRIYLNFHEIMILDNAMACYEAGKAGFPAWFWITASLSHLLLVINSSINMFVYCLYNTKFREVARTIFTNSCCSITRCTNWFKKRERDSNLRGYDEDLNAEVIDLAVSKKNMNTANSTTTIAKL</sequence>
<evidence type="ECO:0000313" key="6">
    <source>
        <dbReference type="EMBL" id="CAF2842502.1"/>
    </source>
</evidence>
<evidence type="ECO:0000256" key="1">
    <source>
        <dbReference type="ARBA" id="ARBA00004370"/>
    </source>
</evidence>
<keyword evidence="7" id="KW-1185">Reference proteome</keyword>
<evidence type="ECO:0000313" key="7">
    <source>
        <dbReference type="Proteomes" id="UP000675881"/>
    </source>
</evidence>
<dbReference type="SUPFAM" id="SSF81321">
    <property type="entry name" value="Family A G protein-coupled receptor-like"/>
    <property type="match status" value="1"/>
</dbReference>
<evidence type="ECO:0000256" key="2">
    <source>
        <dbReference type="ARBA" id="ARBA00022692"/>
    </source>
</evidence>
<organism evidence="6 7">
    <name type="scientific">Lepeophtheirus salmonis</name>
    <name type="common">Salmon louse</name>
    <name type="synonym">Caligus salmonis</name>
    <dbReference type="NCBI Taxonomy" id="72036"/>
    <lineage>
        <taxon>Eukaryota</taxon>
        <taxon>Metazoa</taxon>
        <taxon>Ecdysozoa</taxon>
        <taxon>Arthropoda</taxon>
        <taxon>Crustacea</taxon>
        <taxon>Multicrustacea</taxon>
        <taxon>Hexanauplia</taxon>
        <taxon>Copepoda</taxon>
        <taxon>Siphonostomatoida</taxon>
        <taxon>Caligidae</taxon>
        <taxon>Lepeophtheirus</taxon>
    </lineage>
</organism>
<evidence type="ECO:0000256" key="4">
    <source>
        <dbReference type="ARBA" id="ARBA00023136"/>
    </source>
</evidence>
<dbReference type="OrthoDB" id="10011262at2759"/>
<gene>
    <name evidence="6" type="ORF">LSAA_5579</name>
</gene>
<reference evidence="6" key="1">
    <citation type="submission" date="2021-02" db="EMBL/GenBank/DDBJ databases">
        <authorList>
            <person name="Bekaert M."/>
        </authorList>
    </citation>
    <scope>NUCLEOTIDE SEQUENCE</scope>
    <source>
        <strain evidence="6">IoA-00</strain>
    </source>
</reference>
<dbReference type="PANTHER" id="PTHR46641:SF2">
    <property type="entry name" value="FMRFAMIDE RECEPTOR"/>
    <property type="match status" value="1"/>
</dbReference>
<keyword evidence="4" id="KW-0472">Membrane</keyword>
<evidence type="ECO:0000259" key="5">
    <source>
        <dbReference type="PROSITE" id="PS50262"/>
    </source>
</evidence>
<name>A0A7R8CJY4_LEPSM</name>
<dbReference type="Gene3D" id="1.20.1070.10">
    <property type="entry name" value="Rhodopsin 7-helix transmembrane proteins"/>
    <property type="match status" value="1"/>
</dbReference>
<comment type="subcellular location">
    <subcellularLocation>
        <location evidence="1">Membrane</location>
    </subcellularLocation>
</comment>
<dbReference type="Proteomes" id="UP000675881">
    <property type="component" value="Chromosome 14"/>
</dbReference>
<dbReference type="EMBL" id="HG994593">
    <property type="protein sequence ID" value="CAF2842502.1"/>
    <property type="molecule type" value="Genomic_DNA"/>
</dbReference>
<dbReference type="AlphaFoldDB" id="A0A7R8CJY4"/>
<dbReference type="PANTHER" id="PTHR46641">
    <property type="entry name" value="FMRFAMIDE RECEPTOR-RELATED"/>
    <property type="match status" value="1"/>
</dbReference>
<dbReference type="PROSITE" id="PS50262">
    <property type="entry name" value="G_PROTEIN_RECEP_F1_2"/>
    <property type="match status" value="1"/>
</dbReference>
<evidence type="ECO:0000256" key="3">
    <source>
        <dbReference type="ARBA" id="ARBA00022989"/>
    </source>
</evidence>
<dbReference type="InterPro" id="IPR017452">
    <property type="entry name" value="GPCR_Rhodpsn_7TM"/>
</dbReference>
<protein>
    <submittedName>
        <fullName evidence="6">(salmon louse) hypothetical protein</fullName>
    </submittedName>
</protein>
<dbReference type="InterPro" id="IPR052954">
    <property type="entry name" value="GPCR-Ligand_Int"/>
</dbReference>
<accession>A0A7R8CJY4</accession>
<keyword evidence="2" id="KW-0812">Transmembrane</keyword>
<proteinExistence type="predicted"/>
<feature type="domain" description="G-protein coupled receptors family 1 profile" evidence="5">
    <location>
        <begin position="1"/>
        <end position="91"/>
    </location>
</feature>